<reference evidence="1 2" key="1">
    <citation type="submission" date="2024-09" db="EMBL/GenBank/DDBJ databases">
        <title>Rethinking Asexuality: The Enigmatic Case of Functional Sexual Genes in Lepraria (Stereocaulaceae).</title>
        <authorList>
            <person name="Doellman M."/>
            <person name="Sun Y."/>
            <person name="Barcenas-Pena A."/>
            <person name="Lumbsch H.T."/>
            <person name="Grewe F."/>
        </authorList>
    </citation>
    <scope>NUCLEOTIDE SEQUENCE [LARGE SCALE GENOMIC DNA]</scope>
    <source>
        <strain evidence="1 2">Grewe 0041</strain>
    </source>
</reference>
<comment type="caution">
    <text evidence="1">The sequence shown here is derived from an EMBL/GenBank/DDBJ whole genome shotgun (WGS) entry which is preliminary data.</text>
</comment>
<proteinExistence type="predicted"/>
<gene>
    <name evidence="1" type="ORF">ABVK25_010481</name>
</gene>
<keyword evidence="2" id="KW-1185">Reference proteome</keyword>
<dbReference type="Proteomes" id="UP001590951">
    <property type="component" value="Unassembled WGS sequence"/>
</dbReference>
<organism evidence="1 2">
    <name type="scientific">Lepraria finkii</name>
    <dbReference type="NCBI Taxonomy" id="1340010"/>
    <lineage>
        <taxon>Eukaryota</taxon>
        <taxon>Fungi</taxon>
        <taxon>Dikarya</taxon>
        <taxon>Ascomycota</taxon>
        <taxon>Pezizomycotina</taxon>
        <taxon>Lecanoromycetes</taxon>
        <taxon>OSLEUM clade</taxon>
        <taxon>Lecanoromycetidae</taxon>
        <taxon>Lecanorales</taxon>
        <taxon>Lecanorineae</taxon>
        <taxon>Stereocaulaceae</taxon>
        <taxon>Lepraria</taxon>
    </lineage>
</organism>
<dbReference type="EMBL" id="JBHFEH010000067">
    <property type="protein sequence ID" value="KAL2049303.1"/>
    <property type="molecule type" value="Genomic_DNA"/>
</dbReference>
<evidence type="ECO:0000313" key="2">
    <source>
        <dbReference type="Proteomes" id="UP001590951"/>
    </source>
</evidence>
<sequence length="61" mass="6826">MSMDIASNTESNSYVDADQVGEVARPSLLPLETLPVIQELQTIDPVRSRHPVLRFSSEAQW</sequence>
<name>A0ABR4AUD9_9LECA</name>
<protein>
    <submittedName>
        <fullName evidence="1">Uncharacterized protein</fullName>
    </submittedName>
</protein>
<evidence type="ECO:0000313" key="1">
    <source>
        <dbReference type="EMBL" id="KAL2049303.1"/>
    </source>
</evidence>
<accession>A0ABR4AUD9</accession>